<sequence length="175" mass="19720">MHIRPENNNDHQAISVLIQDAFKNEIHSDHREHLLVERLRRSAAFIPELSLVAELDQQIVGYILLTRIHIASPLSGAVSSLALAPVAVSPSYQQRGIGSRLIQYAHDRARDLDFGSVVVLGHEDYYPRLGYKMAKTYGISLPFDVPEENCMVIELQEDALMGHSGQVIYPKEFME</sequence>
<evidence type="ECO:0000313" key="4">
    <source>
        <dbReference type="EMBL" id="TDQ77836.1"/>
    </source>
</evidence>
<reference evidence="4 5" key="1">
    <citation type="submission" date="2019-03" db="EMBL/GenBank/DDBJ databases">
        <title>Genomic Encyclopedia of Archaeal and Bacterial Type Strains, Phase II (KMG-II): from individual species to whole genera.</title>
        <authorList>
            <person name="Goeker M."/>
        </authorList>
    </citation>
    <scope>NUCLEOTIDE SEQUENCE [LARGE SCALE GENOMIC DNA]</scope>
    <source>
        <strain evidence="4 5">DSM 28353</strain>
    </source>
</reference>
<dbReference type="PANTHER" id="PTHR43877:SF1">
    <property type="entry name" value="ACETYLTRANSFERASE"/>
    <property type="match status" value="1"/>
</dbReference>
<dbReference type="InterPro" id="IPR000182">
    <property type="entry name" value="GNAT_dom"/>
</dbReference>
<evidence type="ECO:0000259" key="3">
    <source>
        <dbReference type="PROSITE" id="PS51186"/>
    </source>
</evidence>
<evidence type="ECO:0000313" key="5">
    <source>
        <dbReference type="Proteomes" id="UP000295292"/>
    </source>
</evidence>
<dbReference type="CDD" id="cd04301">
    <property type="entry name" value="NAT_SF"/>
    <property type="match status" value="1"/>
</dbReference>
<dbReference type="OrthoDB" id="9797178at2"/>
<proteinExistence type="predicted"/>
<keyword evidence="1 4" id="KW-0808">Transferase</keyword>
<organism evidence="4 5">
    <name type="scientific">Sphingobacterium yanglingense</name>
    <dbReference type="NCBI Taxonomy" id="1437280"/>
    <lineage>
        <taxon>Bacteria</taxon>
        <taxon>Pseudomonadati</taxon>
        <taxon>Bacteroidota</taxon>
        <taxon>Sphingobacteriia</taxon>
        <taxon>Sphingobacteriales</taxon>
        <taxon>Sphingobacteriaceae</taxon>
        <taxon>Sphingobacterium</taxon>
    </lineage>
</organism>
<dbReference type="SUPFAM" id="SSF55729">
    <property type="entry name" value="Acyl-CoA N-acyltransferases (Nat)"/>
    <property type="match status" value="1"/>
</dbReference>
<feature type="domain" description="N-acetyltransferase" evidence="3">
    <location>
        <begin position="1"/>
        <end position="156"/>
    </location>
</feature>
<dbReference type="InterPro" id="IPR050832">
    <property type="entry name" value="Bact_Acetyltransf"/>
</dbReference>
<dbReference type="PANTHER" id="PTHR43877">
    <property type="entry name" value="AMINOALKYLPHOSPHONATE N-ACETYLTRANSFERASE-RELATED-RELATED"/>
    <property type="match status" value="1"/>
</dbReference>
<keyword evidence="5" id="KW-1185">Reference proteome</keyword>
<comment type="caution">
    <text evidence="4">The sequence shown here is derived from an EMBL/GenBank/DDBJ whole genome shotgun (WGS) entry which is preliminary data.</text>
</comment>
<dbReference type="InterPro" id="IPR016181">
    <property type="entry name" value="Acyl_CoA_acyltransferase"/>
</dbReference>
<dbReference type="AlphaFoldDB" id="A0A4R6WH60"/>
<keyword evidence="2" id="KW-0012">Acyltransferase</keyword>
<dbReference type="Proteomes" id="UP000295292">
    <property type="component" value="Unassembled WGS sequence"/>
</dbReference>
<name>A0A4R6WH60_9SPHI</name>
<dbReference type="RefSeq" id="WP_133584112.1">
    <property type="nucleotide sequence ID" value="NZ_SNYV01000013.1"/>
</dbReference>
<dbReference type="Gene3D" id="3.40.630.30">
    <property type="match status" value="1"/>
</dbReference>
<dbReference type="EMBL" id="SNYV01000013">
    <property type="protein sequence ID" value="TDQ77836.1"/>
    <property type="molecule type" value="Genomic_DNA"/>
</dbReference>
<dbReference type="Pfam" id="PF00583">
    <property type="entry name" value="Acetyltransf_1"/>
    <property type="match status" value="1"/>
</dbReference>
<dbReference type="GO" id="GO:0016747">
    <property type="term" value="F:acyltransferase activity, transferring groups other than amino-acyl groups"/>
    <property type="evidence" value="ECO:0007669"/>
    <property type="project" value="InterPro"/>
</dbReference>
<accession>A0A4R6WH60</accession>
<dbReference type="PROSITE" id="PS51186">
    <property type="entry name" value="GNAT"/>
    <property type="match status" value="1"/>
</dbReference>
<gene>
    <name evidence="4" type="ORF">CLV99_1802</name>
</gene>
<protein>
    <submittedName>
        <fullName evidence="4">Putative N-acetyltransferase YhbS</fullName>
    </submittedName>
</protein>
<evidence type="ECO:0000256" key="2">
    <source>
        <dbReference type="ARBA" id="ARBA00023315"/>
    </source>
</evidence>
<evidence type="ECO:0000256" key="1">
    <source>
        <dbReference type="ARBA" id="ARBA00022679"/>
    </source>
</evidence>